<dbReference type="EMBL" id="AP026818">
    <property type="protein sequence ID" value="BDR80249.1"/>
    <property type="molecule type" value="Genomic_DNA"/>
</dbReference>
<proteinExistence type="predicted"/>
<feature type="domain" description="Cas12f1-like TNB" evidence="2">
    <location>
        <begin position="29"/>
        <end position="88"/>
    </location>
</feature>
<name>A0ABC8E9J0_CLOTA</name>
<evidence type="ECO:0000256" key="1">
    <source>
        <dbReference type="ARBA" id="ARBA00023125"/>
    </source>
</evidence>
<organism evidence="3 4">
    <name type="scientific">Clostridium tetani</name>
    <dbReference type="NCBI Taxonomy" id="1513"/>
    <lineage>
        <taxon>Bacteria</taxon>
        <taxon>Bacillati</taxon>
        <taxon>Bacillota</taxon>
        <taxon>Clostridia</taxon>
        <taxon>Eubacteriales</taxon>
        <taxon>Clostridiaceae</taxon>
        <taxon>Clostridium</taxon>
    </lineage>
</organism>
<sequence length="115" mass="13724">MEKLDFVNWNDRYPKSVKRKLSRWIKGYIRERLEYKCNYNSIKYTYINPAYTSKVCNVCGSFGKRDGDVFTCPKCGEIHSDINASKNILKRKYDKEITLYTNYKKVKEILENRVS</sequence>
<dbReference type="AlphaFoldDB" id="A0ABC8E9J0"/>
<gene>
    <name evidence="3" type="ORF">K234311028_04950</name>
</gene>
<evidence type="ECO:0000313" key="4">
    <source>
        <dbReference type="Proteomes" id="UP001321763"/>
    </source>
</evidence>
<dbReference type="Pfam" id="PF07282">
    <property type="entry name" value="Cas12f1-like_TNB"/>
    <property type="match status" value="1"/>
</dbReference>
<keyword evidence="1" id="KW-0238">DNA-binding</keyword>
<evidence type="ECO:0000313" key="3">
    <source>
        <dbReference type="EMBL" id="BDR80249.1"/>
    </source>
</evidence>
<accession>A0ABC8E9J0</accession>
<evidence type="ECO:0000259" key="2">
    <source>
        <dbReference type="Pfam" id="PF07282"/>
    </source>
</evidence>
<dbReference type="GO" id="GO:0003677">
    <property type="term" value="F:DNA binding"/>
    <property type="evidence" value="ECO:0007669"/>
    <property type="project" value="UniProtKB-KW"/>
</dbReference>
<dbReference type="Proteomes" id="UP001321763">
    <property type="component" value="Chromosome"/>
</dbReference>
<reference evidence="3 4" key="1">
    <citation type="submission" date="2022-09" db="EMBL/GenBank/DDBJ databases">
        <title>complete genome sequences of Clostridium tetani str. KHSU-234311-028 isolated from soil.</title>
        <authorList>
            <person name="Sekizuka T."/>
            <person name="Shitada C."/>
            <person name="Takahashi M."/>
            <person name="Kuroda M."/>
        </authorList>
    </citation>
    <scope>NUCLEOTIDE SEQUENCE [LARGE SCALE GENOMIC DNA]</scope>
    <source>
        <strain evidence="3 4">KHSU-234311-028</strain>
    </source>
</reference>
<dbReference type="InterPro" id="IPR010095">
    <property type="entry name" value="Cas12f1-like_TNB"/>
</dbReference>
<protein>
    <recommendedName>
        <fullName evidence="2">Cas12f1-like TNB domain-containing protein</fullName>
    </recommendedName>
</protein>